<dbReference type="EMBL" id="CP034170">
    <property type="protein sequence ID" value="AZI59181.1"/>
    <property type="molecule type" value="Genomic_DNA"/>
</dbReference>
<dbReference type="InterPro" id="IPR014729">
    <property type="entry name" value="Rossmann-like_a/b/a_fold"/>
</dbReference>
<evidence type="ECO:0000259" key="3">
    <source>
        <dbReference type="Pfam" id="PF00582"/>
    </source>
</evidence>
<dbReference type="PANTHER" id="PTHR46268:SF6">
    <property type="entry name" value="UNIVERSAL STRESS PROTEIN UP12"/>
    <property type="match status" value="1"/>
</dbReference>
<dbReference type="PANTHER" id="PTHR46268">
    <property type="entry name" value="STRESS RESPONSE PROTEIN NHAX"/>
    <property type="match status" value="1"/>
</dbReference>
<protein>
    <submittedName>
        <fullName evidence="4">Universal stress protein</fullName>
    </submittedName>
</protein>
<feature type="region of interest" description="Disordered" evidence="2">
    <location>
        <begin position="1"/>
        <end position="41"/>
    </location>
</feature>
<dbReference type="Gene3D" id="3.40.50.620">
    <property type="entry name" value="HUPs"/>
    <property type="match status" value="2"/>
</dbReference>
<dbReference type="SUPFAM" id="SSF52402">
    <property type="entry name" value="Adenine nucleotide alpha hydrolases-like"/>
    <property type="match status" value="2"/>
</dbReference>
<proteinExistence type="inferred from homology"/>
<keyword evidence="5" id="KW-1185">Reference proteome</keyword>
<gene>
    <name evidence="4" type="ORF">EH165_14565</name>
</gene>
<evidence type="ECO:0000256" key="2">
    <source>
        <dbReference type="SAM" id="MobiDB-lite"/>
    </source>
</evidence>
<reference evidence="4 5" key="2">
    <citation type="submission" date="2018-12" db="EMBL/GenBank/DDBJ databases">
        <title>Nakamurella antarcticus sp. nov., isolated from Antarctica South Shetland Islands soil.</title>
        <authorList>
            <person name="Peng F."/>
        </authorList>
    </citation>
    <scope>NUCLEOTIDE SEQUENCE [LARGE SCALE GENOMIC DNA]</scope>
    <source>
        <strain evidence="4 5">S14-144</strain>
    </source>
</reference>
<organism evidence="4 5">
    <name type="scientific">Nakamurella antarctica</name>
    <dbReference type="NCBI Taxonomy" id="1902245"/>
    <lineage>
        <taxon>Bacteria</taxon>
        <taxon>Bacillati</taxon>
        <taxon>Actinomycetota</taxon>
        <taxon>Actinomycetes</taxon>
        <taxon>Nakamurellales</taxon>
        <taxon>Nakamurellaceae</taxon>
        <taxon>Nakamurella</taxon>
    </lineage>
</organism>
<reference evidence="4 5" key="1">
    <citation type="submission" date="2018-11" db="EMBL/GenBank/DDBJ databases">
        <authorList>
            <person name="Da X."/>
        </authorList>
    </citation>
    <scope>NUCLEOTIDE SEQUENCE [LARGE SCALE GENOMIC DNA]</scope>
    <source>
        <strain evidence="4 5">S14-144</strain>
    </source>
</reference>
<dbReference type="KEGG" id="nak:EH165_14565"/>
<evidence type="ECO:0000256" key="1">
    <source>
        <dbReference type="ARBA" id="ARBA00008791"/>
    </source>
</evidence>
<dbReference type="OrthoDB" id="3174546at2"/>
<dbReference type="Proteomes" id="UP000268084">
    <property type="component" value="Chromosome"/>
</dbReference>
<dbReference type="InterPro" id="IPR006015">
    <property type="entry name" value="Universal_stress_UspA"/>
</dbReference>
<accession>A0A3G9A074</accession>
<comment type="similarity">
    <text evidence="1">Belongs to the universal stress protein A family.</text>
</comment>
<evidence type="ECO:0000313" key="5">
    <source>
        <dbReference type="Proteomes" id="UP000268084"/>
    </source>
</evidence>
<evidence type="ECO:0000313" key="4">
    <source>
        <dbReference type="EMBL" id="AZI59181.1"/>
    </source>
</evidence>
<dbReference type="AlphaFoldDB" id="A0A3G9A074"/>
<name>A0A3G9A074_9ACTN</name>
<feature type="domain" description="UspA" evidence="3">
    <location>
        <begin position="79"/>
        <end position="216"/>
    </location>
</feature>
<dbReference type="InterPro" id="IPR006016">
    <property type="entry name" value="UspA"/>
</dbReference>
<dbReference type="PRINTS" id="PR01438">
    <property type="entry name" value="UNVRSLSTRESS"/>
</dbReference>
<sequence length="372" mass="39093">MTPNPAVLPVYRTARRRKRSESGGRQKAGVPGVGGTFDPGRSVNARRRWRLRLVQGSADHLTEESAMTLTPSAATRINVIVAGVDGSPESNVAILWAAAQAERRGAELRLVHAYTESAAMYAGPGLIAPSMTEATTEWAMNILASAKELVVAGYPTLAVTAHLHHYDASSSLISEAEHALMMVVGTSHRSRLAELMLGSVVNRVIGNSGCPVVVVRGAENLPADGPVLVALDGSVCSDGALAFAFEEASFRGSELVAVRVWNEPGLERFAGLFPLPIDSASITVDEQVRLAEQLAGWSAKYSDVTVRPLVFGGHPAETLLRESAKTSDRAAASLIVTGSRGRGGFAGLLLGSTSQTLVTHADCPVAVVGLQE</sequence>
<feature type="domain" description="UspA" evidence="3">
    <location>
        <begin position="226"/>
        <end position="368"/>
    </location>
</feature>
<dbReference type="Pfam" id="PF00582">
    <property type="entry name" value="Usp"/>
    <property type="match status" value="2"/>
</dbReference>